<dbReference type="Proteomes" id="UP001295684">
    <property type="component" value="Unassembled WGS sequence"/>
</dbReference>
<name>A0AAD2D7B5_EUPCR</name>
<evidence type="ECO:0000313" key="1">
    <source>
        <dbReference type="EMBL" id="CAI2383437.1"/>
    </source>
</evidence>
<comment type="caution">
    <text evidence="1">The sequence shown here is derived from an EMBL/GenBank/DDBJ whole genome shotgun (WGS) entry which is preliminary data.</text>
</comment>
<keyword evidence="2" id="KW-1185">Reference proteome</keyword>
<dbReference type="AlphaFoldDB" id="A0AAD2D7B5"/>
<reference evidence="1" key="1">
    <citation type="submission" date="2023-07" db="EMBL/GenBank/DDBJ databases">
        <authorList>
            <consortium name="AG Swart"/>
            <person name="Singh M."/>
            <person name="Singh A."/>
            <person name="Seah K."/>
            <person name="Emmerich C."/>
        </authorList>
    </citation>
    <scope>NUCLEOTIDE SEQUENCE</scope>
    <source>
        <strain evidence="1">DP1</strain>
    </source>
</reference>
<gene>
    <name evidence="1" type="ORF">ECRASSUSDP1_LOCUS24936</name>
</gene>
<dbReference type="EMBL" id="CAMPGE010025700">
    <property type="protein sequence ID" value="CAI2383437.1"/>
    <property type="molecule type" value="Genomic_DNA"/>
</dbReference>
<organism evidence="1 2">
    <name type="scientific">Euplotes crassus</name>
    <dbReference type="NCBI Taxonomy" id="5936"/>
    <lineage>
        <taxon>Eukaryota</taxon>
        <taxon>Sar</taxon>
        <taxon>Alveolata</taxon>
        <taxon>Ciliophora</taxon>
        <taxon>Intramacronucleata</taxon>
        <taxon>Spirotrichea</taxon>
        <taxon>Hypotrichia</taxon>
        <taxon>Euplotida</taxon>
        <taxon>Euplotidae</taxon>
        <taxon>Moneuplotes</taxon>
    </lineage>
</organism>
<protein>
    <submittedName>
        <fullName evidence="1">Uncharacterized protein</fullName>
    </submittedName>
</protein>
<accession>A0AAD2D7B5</accession>
<proteinExistence type="predicted"/>
<sequence>MTFLKPLGCWFSPKEGFLSSFSMQERQIFLNLSCGCCQAILQSQIPQDP</sequence>
<evidence type="ECO:0000313" key="2">
    <source>
        <dbReference type="Proteomes" id="UP001295684"/>
    </source>
</evidence>